<feature type="compositionally biased region" description="Basic and acidic residues" evidence="1">
    <location>
        <begin position="187"/>
        <end position="198"/>
    </location>
</feature>
<feature type="region of interest" description="Disordered" evidence="1">
    <location>
        <begin position="128"/>
        <end position="214"/>
    </location>
</feature>
<dbReference type="RefSeq" id="WP_105718733.1">
    <property type="nucleotide sequence ID" value="NZ_PVBQ01000033.1"/>
</dbReference>
<evidence type="ECO:0000256" key="2">
    <source>
        <dbReference type="SAM" id="Phobius"/>
    </source>
</evidence>
<dbReference type="AlphaFoldDB" id="A0A2S9IUC3"/>
<feature type="transmembrane region" description="Helical" evidence="2">
    <location>
        <begin position="97"/>
        <end position="121"/>
    </location>
</feature>
<dbReference type="InterPro" id="IPR022385">
    <property type="entry name" value="Rhs_assc_core"/>
</dbReference>
<keyword evidence="2" id="KW-0812">Transmembrane</keyword>
<accession>A0A2S9IUC3</accession>
<reference evidence="3 4" key="1">
    <citation type="submission" date="2018-02" db="EMBL/GenBank/DDBJ databases">
        <title>The draft genome of Sphingobacterium sp. 5JN-11.</title>
        <authorList>
            <person name="Liu L."/>
            <person name="Li L."/>
            <person name="Liang L."/>
            <person name="Zhang X."/>
            <person name="Wang T."/>
        </authorList>
    </citation>
    <scope>NUCLEOTIDE SEQUENCE [LARGE SCALE GENOMIC DNA]</scope>
    <source>
        <strain evidence="3 4">5JN-11</strain>
    </source>
</reference>
<evidence type="ECO:0000313" key="3">
    <source>
        <dbReference type="EMBL" id="PRD44090.1"/>
    </source>
</evidence>
<evidence type="ECO:0008006" key="5">
    <source>
        <dbReference type="Google" id="ProtNLM"/>
    </source>
</evidence>
<feature type="transmembrane region" description="Helical" evidence="2">
    <location>
        <begin position="63"/>
        <end position="85"/>
    </location>
</feature>
<name>A0A2S9IUC3_9SPHI</name>
<dbReference type="Proteomes" id="UP000239711">
    <property type="component" value="Unassembled WGS sequence"/>
</dbReference>
<feature type="compositionally biased region" description="Low complexity" evidence="1">
    <location>
        <begin position="128"/>
        <end position="137"/>
    </location>
</feature>
<gene>
    <name evidence="3" type="ORF">C5745_19705</name>
</gene>
<dbReference type="OrthoDB" id="1274715at2"/>
<dbReference type="Gene3D" id="2.180.10.10">
    <property type="entry name" value="RHS repeat-associated core"/>
    <property type="match status" value="1"/>
</dbReference>
<proteinExistence type="predicted"/>
<sequence length="214" mass="22805">MAHYDYGARFYDAEIGRWNVIDPLAEQGRRWSPYTYAFNNPIRFIDPDGMWPFDPPTKKQQRVGAGVTAGGIIGGSLALGGAVAVGGTGTIIGAPVAWIGGGAIVVGGLIGGASVAAYDYFFEPKNTSLSSNSLSDSENSKPRVPSGDKHGDPTDRELPRDKNGLPVRDPEAADAGPHSQIGKKSGRNGDYKQAREFDGEGNVVKEYPPYELHI</sequence>
<keyword evidence="4" id="KW-1185">Reference proteome</keyword>
<evidence type="ECO:0000313" key="4">
    <source>
        <dbReference type="Proteomes" id="UP000239711"/>
    </source>
</evidence>
<keyword evidence="2" id="KW-1133">Transmembrane helix</keyword>
<protein>
    <recommendedName>
        <fullName evidence="5">Bacterial toxin 24 domain-containing protein</fullName>
    </recommendedName>
</protein>
<dbReference type="NCBIfam" id="TIGR03696">
    <property type="entry name" value="Rhs_assc_core"/>
    <property type="match status" value="1"/>
</dbReference>
<feature type="compositionally biased region" description="Basic and acidic residues" evidence="1">
    <location>
        <begin position="138"/>
        <end position="171"/>
    </location>
</feature>
<comment type="caution">
    <text evidence="3">The sequence shown here is derived from an EMBL/GenBank/DDBJ whole genome shotgun (WGS) entry which is preliminary data.</text>
</comment>
<evidence type="ECO:0000256" key="1">
    <source>
        <dbReference type="SAM" id="MobiDB-lite"/>
    </source>
</evidence>
<dbReference type="EMBL" id="PVBQ01000033">
    <property type="protein sequence ID" value="PRD44090.1"/>
    <property type="molecule type" value="Genomic_DNA"/>
</dbReference>
<keyword evidence="2" id="KW-0472">Membrane</keyword>
<organism evidence="3 4">
    <name type="scientific">Sphingobacterium haloxyli</name>
    <dbReference type="NCBI Taxonomy" id="2100533"/>
    <lineage>
        <taxon>Bacteria</taxon>
        <taxon>Pseudomonadati</taxon>
        <taxon>Bacteroidota</taxon>
        <taxon>Sphingobacteriia</taxon>
        <taxon>Sphingobacteriales</taxon>
        <taxon>Sphingobacteriaceae</taxon>
        <taxon>Sphingobacterium</taxon>
    </lineage>
</organism>